<evidence type="ECO:0000313" key="3">
    <source>
        <dbReference type="Proteomes" id="UP000489600"/>
    </source>
</evidence>
<feature type="transmembrane region" description="Helical" evidence="1">
    <location>
        <begin position="130"/>
        <end position="149"/>
    </location>
</feature>
<sequence length="161" mass="18209">MAAASREISPTEEEGTLLWKRILEFIIKMTSGLVYSIAMHSLIITAYVLLIFQIFYTNQFDLSEVIGLCYFYLIFIVAEVAVRCFCGDHPMAVTKSGHVAHLYGSIFLTAFMDPLNLIEDILFTSLAASLVWWTLFVLLASFIPAYIAYNQEEGYLTEPLV</sequence>
<feature type="transmembrane region" description="Helical" evidence="1">
    <location>
        <begin position="62"/>
        <end position="86"/>
    </location>
</feature>
<keyword evidence="1" id="KW-1133">Transmembrane helix</keyword>
<organism evidence="2 3">
    <name type="scientific">Arabis nemorensis</name>
    <dbReference type="NCBI Taxonomy" id="586526"/>
    <lineage>
        <taxon>Eukaryota</taxon>
        <taxon>Viridiplantae</taxon>
        <taxon>Streptophyta</taxon>
        <taxon>Embryophyta</taxon>
        <taxon>Tracheophyta</taxon>
        <taxon>Spermatophyta</taxon>
        <taxon>Magnoliopsida</taxon>
        <taxon>eudicotyledons</taxon>
        <taxon>Gunneridae</taxon>
        <taxon>Pentapetalae</taxon>
        <taxon>rosids</taxon>
        <taxon>malvids</taxon>
        <taxon>Brassicales</taxon>
        <taxon>Brassicaceae</taxon>
        <taxon>Arabideae</taxon>
        <taxon>Arabis</taxon>
    </lineage>
</organism>
<dbReference type="EMBL" id="CABITT030000001">
    <property type="protein sequence ID" value="VVA89587.1"/>
    <property type="molecule type" value="Genomic_DNA"/>
</dbReference>
<evidence type="ECO:0000256" key="1">
    <source>
        <dbReference type="SAM" id="Phobius"/>
    </source>
</evidence>
<feature type="transmembrane region" description="Helical" evidence="1">
    <location>
        <begin position="98"/>
        <end position="118"/>
    </location>
</feature>
<accession>A0A565ALR1</accession>
<dbReference type="AlphaFoldDB" id="A0A565ALR1"/>
<gene>
    <name evidence="2" type="ORF">ANE_LOCUS32</name>
</gene>
<protein>
    <submittedName>
        <fullName evidence="2">Uncharacterized protein</fullName>
    </submittedName>
</protein>
<reference evidence="2" key="1">
    <citation type="submission" date="2019-07" db="EMBL/GenBank/DDBJ databases">
        <authorList>
            <person name="Dittberner H."/>
        </authorList>
    </citation>
    <scope>NUCLEOTIDE SEQUENCE [LARGE SCALE GENOMIC DNA]</scope>
</reference>
<comment type="caution">
    <text evidence="2">The sequence shown here is derived from an EMBL/GenBank/DDBJ whole genome shotgun (WGS) entry which is preliminary data.</text>
</comment>
<feature type="transmembrane region" description="Helical" evidence="1">
    <location>
        <begin position="33"/>
        <end position="56"/>
    </location>
</feature>
<name>A0A565ALR1_9BRAS</name>
<evidence type="ECO:0000313" key="2">
    <source>
        <dbReference type="EMBL" id="VVA89587.1"/>
    </source>
</evidence>
<proteinExistence type="predicted"/>
<dbReference type="OrthoDB" id="1076267at2759"/>
<keyword evidence="3" id="KW-1185">Reference proteome</keyword>
<keyword evidence="1" id="KW-0812">Transmembrane</keyword>
<dbReference type="Proteomes" id="UP000489600">
    <property type="component" value="Unassembled WGS sequence"/>
</dbReference>
<keyword evidence="1" id="KW-0472">Membrane</keyword>